<keyword evidence="13" id="KW-1185">Reference proteome</keyword>
<dbReference type="GO" id="GO:0034040">
    <property type="term" value="F:ATPase-coupled lipid transmembrane transporter activity"/>
    <property type="evidence" value="ECO:0007669"/>
    <property type="project" value="TreeGrafter"/>
</dbReference>
<evidence type="ECO:0000256" key="8">
    <source>
        <dbReference type="SAM" id="Coils"/>
    </source>
</evidence>
<dbReference type="GO" id="GO:0140359">
    <property type="term" value="F:ABC-type transporter activity"/>
    <property type="evidence" value="ECO:0007669"/>
    <property type="project" value="InterPro"/>
</dbReference>
<dbReference type="SUPFAM" id="SSF52540">
    <property type="entry name" value="P-loop containing nucleoside triphosphate hydrolases"/>
    <property type="match status" value="1"/>
</dbReference>
<dbReference type="GO" id="GO:0005886">
    <property type="term" value="C:plasma membrane"/>
    <property type="evidence" value="ECO:0007669"/>
    <property type="project" value="UniProtKB-SubCell"/>
</dbReference>
<dbReference type="InterPro" id="IPR011527">
    <property type="entry name" value="ABC1_TM_dom"/>
</dbReference>
<dbReference type="Pfam" id="PF00664">
    <property type="entry name" value="ABC_membrane"/>
    <property type="match status" value="1"/>
</dbReference>
<evidence type="ECO:0000259" key="11">
    <source>
        <dbReference type="PROSITE" id="PS50929"/>
    </source>
</evidence>
<feature type="transmembrane region" description="Helical" evidence="9">
    <location>
        <begin position="83"/>
        <end position="100"/>
    </location>
</feature>
<dbReference type="EMBL" id="FO818640">
    <property type="protein sequence ID" value="CDM96364.1"/>
    <property type="molecule type" value="Genomic_DNA"/>
</dbReference>
<keyword evidence="4" id="KW-0547">Nucleotide-binding</keyword>
<keyword evidence="12" id="KW-0378">Hydrolase</keyword>
<dbReference type="GO" id="GO:0005524">
    <property type="term" value="F:ATP binding"/>
    <property type="evidence" value="ECO:0007669"/>
    <property type="project" value="UniProtKB-KW"/>
</dbReference>
<dbReference type="InterPro" id="IPR039421">
    <property type="entry name" value="Type_1_exporter"/>
</dbReference>
<dbReference type="PANTHER" id="PTHR24221">
    <property type="entry name" value="ATP-BINDING CASSETTE SUB-FAMILY B"/>
    <property type="match status" value="1"/>
</dbReference>
<reference evidence="12 13" key="1">
    <citation type="submission" date="2014-02" db="EMBL/GenBank/DDBJ databases">
        <authorList>
            <person name="Genoscope - CEA"/>
        </authorList>
    </citation>
    <scope>NUCLEOTIDE SEQUENCE [LARGE SCALE GENOMIC DNA]</scope>
    <source>
        <strain evidence="12 13">PCC 8005</strain>
    </source>
</reference>
<dbReference type="FunFam" id="3.40.50.300:FF:000287">
    <property type="entry name" value="Multidrug ABC transporter ATP-binding protein"/>
    <property type="match status" value="1"/>
</dbReference>
<keyword evidence="5 12" id="KW-0067">ATP-binding</keyword>
<feature type="domain" description="ABC transporter" evidence="10">
    <location>
        <begin position="394"/>
        <end position="628"/>
    </location>
</feature>
<dbReference type="EC" id="3.6.3.-" evidence="12"/>
<comment type="subcellular location">
    <subcellularLocation>
        <location evidence="1">Cell membrane</location>
        <topology evidence="1">Multi-pass membrane protein</topology>
    </subcellularLocation>
</comment>
<dbReference type="InterPro" id="IPR036640">
    <property type="entry name" value="ABC1_TM_sf"/>
</dbReference>
<gene>
    <name evidence="12" type="ORF">ARTHRO_40773</name>
</gene>
<accession>A0A9P1KIX7</accession>
<evidence type="ECO:0000256" key="5">
    <source>
        <dbReference type="ARBA" id="ARBA00022840"/>
    </source>
</evidence>
<dbReference type="Proteomes" id="UP000032946">
    <property type="component" value="Chromosome"/>
</dbReference>
<dbReference type="PANTHER" id="PTHR24221:SF646">
    <property type="entry name" value="HAEMOLYSIN SECRETION ATP-BINDING PROTEIN"/>
    <property type="match status" value="1"/>
</dbReference>
<evidence type="ECO:0000259" key="10">
    <source>
        <dbReference type="PROSITE" id="PS50893"/>
    </source>
</evidence>
<evidence type="ECO:0000256" key="1">
    <source>
        <dbReference type="ARBA" id="ARBA00004651"/>
    </source>
</evidence>
<dbReference type="PROSITE" id="PS50929">
    <property type="entry name" value="ABC_TM1F"/>
    <property type="match status" value="1"/>
</dbReference>
<organism evidence="12 13">
    <name type="scientific">Limnospira indica PCC 8005</name>
    <dbReference type="NCBI Taxonomy" id="376219"/>
    <lineage>
        <taxon>Bacteria</taxon>
        <taxon>Bacillati</taxon>
        <taxon>Cyanobacteriota</taxon>
        <taxon>Cyanophyceae</taxon>
        <taxon>Oscillatoriophycideae</taxon>
        <taxon>Oscillatoriales</taxon>
        <taxon>Sirenicapillariaceae</taxon>
        <taxon>Limnospira</taxon>
    </lineage>
</organism>
<feature type="transmembrane region" description="Helical" evidence="9">
    <location>
        <begin position="107"/>
        <end position="125"/>
    </location>
</feature>
<dbReference type="PROSITE" id="PS00211">
    <property type="entry name" value="ABC_TRANSPORTER_1"/>
    <property type="match status" value="1"/>
</dbReference>
<dbReference type="GO" id="GO:0016887">
    <property type="term" value="F:ATP hydrolysis activity"/>
    <property type="evidence" value="ECO:0007669"/>
    <property type="project" value="InterPro"/>
</dbReference>
<dbReference type="InterPro" id="IPR003593">
    <property type="entry name" value="AAA+_ATPase"/>
</dbReference>
<dbReference type="SMART" id="SM00382">
    <property type="entry name" value="AAA"/>
    <property type="match status" value="1"/>
</dbReference>
<evidence type="ECO:0000256" key="3">
    <source>
        <dbReference type="ARBA" id="ARBA00022692"/>
    </source>
</evidence>
<evidence type="ECO:0000313" key="13">
    <source>
        <dbReference type="Proteomes" id="UP000032946"/>
    </source>
</evidence>
<feature type="transmembrane region" description="Helical" evidence="9">
    <location>
        <begin position="199"/>
        <end position="229"/>
    </location>
</feature>
<dbReference type="InterPro" id="IPR027417">
    <property type="entry name" value="P-loop_NTPase"/>
</dbReference>
<evidence type="ECO:0000256" key="2">
    <source>
        <dbReference type="ARBA" id="ARBA00022448"/>
    </source>
</evidence>
<dbReference type="Gene3D" id="1.20.1560.10">
    <property type="entry name" value="ABC transporter type 1, transmembrane domain"/>
    <property type="match status" value="1"/>
</dbReference>
<evidence type="ECO:0000256" key="7">
    <source>
        <dbReference type="ARBA" id="ARBA00023136"/>
    </source>
</evidence>
<dbReference type="Gene3D" id="3.40.50.300">
    <property type="entry name" value="P-loop containing nucleotide triphosphate hydrolases"/>
    <property type="match status" value="1"/>
</dbReference>
<keyword evidence="8" id="KW-0175">Coiled coil</keyword>
<dbReference type="SUPFAM" id="SSF90123">
    <property type="entry name" value="ABC transporter transmembrane region"/>
    <property type="match status" value="1"/>
</dbReference>
<sequence length="635" mass="72216">MTSAKTSAKLSEIYYNGDFDIFTDIKNTIFAVMATFREICQYYRDYRLLAILSISASSFFELIDLLVPYTIGQILNVLSGQGADGFIQLTVTAIASATGLPDQQTTALIILLGIIFLVTVIKAPIQPWLGSWFHWLIPLAARRDQHQNALQKILTLPLEFYEENNPGRIANRITKGITNHTWTYPEIAGQLIPKLVRVIGIFIVIFFIKWQIAIFFLVSFVFILSFTLVKLRHLIRLETRLDSHQENTESRNSEIITNIKTVKAFATENQELERQSTRLNRELTVVIHRIHRDYVKLATYQNTTVQFCLFMVLGFTLFATFGGQMSLGYFVVTYTLSSMAYSELTPISLLAEVFARRYSSMVRFYEFMQLKEGQDAIKLNSENHQVSYHFKGKVELQNLTFGYIPEKPVLQDINLFIEPCQTVALVGHSGSGKSTLVKLLFRYFEPLQGRILIDGENIQDLDVTAYRRRLAIVHQDVDIFNGTLLNNLTYGNPNATLDEVNEACKIARADEFINQLDKGYYTTVGERGMRLSGGQKQRLGIARALLVNPDILIFDEATSSLDYESERSIQIAMQNILGTRTTIIVAHRLSTIREADKIVVLDHGKIVEIGSHDELLNHRGIYRRLHALQETGDVI</sequence>
<evidence type="ECO:0000256" key="6">
    <source>
        <dbReference type="ARBA" id="ARBA00022989"/>
    </source>
</evidence>
<dbReference type="AlphaFoldDB" id="A0A9P1KIX7"/>
<feature type="domain" description="ABC transmembrane type-1" evidence="11">
    <location>
        <begin position="51"/>
        <end position="356"/>
    </location>
</feature>
<keyword evidence="6 9" id="KW-1133">Transmembrane helix</keyword>
<keyword evidence="2" id="KW-0813">Transport</keyword>
<evidence type="ECO:0000313" key="12">
    <source>
        <dbReference type="EMBL" id="CDM96364.1"/>
    </source>
</evidence>
<proteinExistence type="predicted"/>
<dbReference type="InterPro" id="IPR003439">
    <property type="entry name" value="ABC_transporter-like_ATP-bd"/>
</dbReference>
<dbReference type="InterPro" id="IPR017871">
    <property type="entry name" value="ABC_transporter-like_CS"/>
</dbReference>
<evidence type="ECO:0000256" key="9">
    <source>
        <dbReference type="SAM" id="Phobius"/>
    </source>
</evidence>
<evidence type="ECO:0000256" key="4">
    <source>
        <dbReference type="ARBA" id="ARBA00022741"/>
    </source>
</evidence>
<feature type="coiled-coil region" evidence="8">
    <location>
        <begin position="262"/>
        <end position="289"/>
    </location>
</feature>
<feature type="transmembrane region" description="Helical" evidence="9">
    <location>
        <begin position="307"/>
        <end position="332"/>
    </location>
</feature>
<feature type="transmembrane region" description="Helical" evidence="9">
    <location>
        <begin position="48"/>
        <end position="71"/>
    </location>
</feature>
<keyword evidence="7 9" id="KW-0472">Membrane</keyword>
<keyword evidence="3 9" id="KW-0812">Transmembrane</keyword>
<dbReference type="Pfam" id="PF00005">
    <property type="entry name" value="ABC_tran"/>
    <property type="match status" value="1"/>
</dbReference>
<protein>
    <submittedName>
        <fullName evidence="12">ABC transporter ATP-binding protein</fullName>
        <ecNumber evidence="12">3.6.3.-</ecNumber>
    </submittedName>
</protein>
<dbReference type="PROSITE" id="PS50893">
    <property type="entry name" value="ABC_TRANSPORTER_2"/>
    <property type="match status" value="1"/>
</dbReference>
<name>A0A9P1KIX7_9CYAN</name>